<dbReference type="NCBIfam" id="NF004018">
    <property type="entry name" value="PRK05480.1"/>
    <property type="match status" value="1"/>
</dbReference>
<dbReference type="SUPFAM" id="SSF47473">
    <property type="entry name" value="EF-hand"/>
    <property type="match status" value="1"/>
</dbReference>
<keyword evidence="5" id="KW-0418">Kinase</keyword>
<evidence type="ECO:0000256" key="5">
    <source>
        <dbReference type="ARBA" id="ARBA00022777"/>
    </source>
</evidence>
<accession>A0A7J6L7W3</accession>
<feature type="domain" description="EF-hand" evidence="8">
    <location>
        <begin position="1150"/>
        <end position="1185"/>
    </location>
</feature>
<feature type="domain" description="EF-hand" evidence="8">
    <location>
        <begin position="1029"/>
        <end position="1064"/>
    </location>
</feature>
<reference evidence="9 10" key="1">
    <citation type="submission" date="2020-04" db="EMBL/GenBank/DDBJ databases">
        <title>Perkinsus chesapeaki whole genome sequence.</title>
        <authorList>
            <person name="Bogema D.R."/>
        </authorList>
    </citation>
    <scope>NUCLEOTIDE SEQUENCE [LARGE SCALE GENOMIC DNA]</scope>
    <source>
        <strain evidence="9">ATCC PRA-425</strain>
    </source>
</reference>
<comment type="caution">
    <text evidence="9">The sequence shown here is derived from an EMBL/GenBank/DDBJ whole genome shotgun (WGS) entry which is preliminary data.</text>
</comment>
<evidence type="ECO:0000256" key="1">
    <source>
        <dbReference type="ARBA" id="ARBA00004690"/>
    </source>
</evidence>
<dbReference type="CDD" id="cd02023">
    <property type="entry name" value="UMPK"/>
    <property type="match status" value="1"/>
</dbReference>
<evidence type="ECO:0000313" key="9">
    <source>
        <dbReference type="EMBL" id="KAF4655276.1"/>
    </source>
</evidence>
<feature type="region of interest" description="Disordered" evidence="7">
    <location>
        <begin position="653"/>
        <end position="673"/>
    </location>
</feature>
<dbReference type="PRINTS" id="PR00988">
    <property type="entry name" value="URIDINKINASE"/>
</dbReference>
<keyword evidence="3" id="KW-0808">Transferase</keyword>
<evidence type="ECO:0000256" key="6">
    <source>
        <dbReference type="ARBA" id="ARBA00022837"/>
    </source>
</evidence>
<feature type="region of interest" description="Disordered" evidence="7">
    <location>
        <begin position="430"/>
        <end position="463"/>
    </location>
</feature>
<sequence length="1491" mass="166009">MSGASSLLLSPNNQPIGSPGSTVKQICANAPVFDGVDSLQLPQAVTTAINGVEEGSPSTSASMPNKRDSPGVVTEPAPLLSTPSSQLASFPETFIIGVAGASAAGKTTLCAEIMRRLGVKKTRTVTFSTDQYYRTLSREDHEVALRGDFNFDDPKRLDFALMRKHLLALKRKDPVVYVPEYDFVSHTRTDNATVIHGSKVEVVIVEGIFALYVPELQDVLDMKVFTQEDADLCLVRRIKRDCGERGISVDATLTQYEAFVKPAFEAFIQPSARNADIIVPNAAVNNVAISLLVQWIESRLSNIRSASVSVASEPMEANPVAPKVAVKAPIVLFMSVSSRTSTADSDDRPFGEGGLLDLPQPIRRRVEHMMGLGPDFQDHLVKCAPEDHFLKAIEGVIADDGVRMCELISPTGMANRRRTLGGRSNIRRSIAPRKSQYHTEVDSEQSDENDEEEETKDPLEKCEHSLLEPWDEEEATALRRAFMDLSAHTRPTRDFPLELVTRPAYCCFLLRTGLVQQSRQNRDRIKAALKDSGGSAAAGLREAVKMVAETNAVGGLEDGDSGGGSLSKVVTNDMRGVGQDGQLLCGLPYHRAMREFDRYSYKVGDTPPYCRVIPLEVALDLVRRHLSEIHVNAITMPTLIESRIKMKAEQTMEALSMRKQEQKDGAGGVLRRSSDDTVLRKSFLRLDSRKISLSTPVSPAMEGTEPTQPQQQHQQKEQQSVETAQRGPPRRQASAFMQLVNTIQRQRKSVKRGRKSLLPKEGLASSVRELFFNLMLPRVSSWISQRRKALSTRVKEDREMLLARGLGQEAVKSARRRTDVFTDVEEAGPAAKPLKRRGSQLGHGVPIPESITSEQFFTGMEVWRDIMLRTTWEDKHKLLTQEPRHHEYITCCLMEPEVLQVSAQVTPTIEALFSGYHNTSDPSKRSAGNTSDMSFSTFFRLLVDLQLFPDLVSFQQAKEVYLTVDCTSPAKKPHASVDEASSMAKRFSALKDIMILKSHSWMYKDASEMSHIETMAWAVLSRVEDYVNQRLLKITDVFGSYDADDSGSITAEELLDGISRLDLFDEMAESLTVEDIGEILKLNCDALTEEGELSLKEFEKVLGQVRTAKQYLRKRQNFFLKSVGEKSCIEKKATVVVKAMAEWIERKSSNFEKGCQKLFNLFDTDGSGSITQDEFADGIIQLAKDHHLDLTIDLTMGEMRDILRLFDYGLDGFLQLDDIHSMIKRYNKAAGELALTQQAQPSKPVSVEVFGPAALAEALWRIAIRHCTYSMDSKDCVASPSYVKIWWLLSYLRMTYLEAVTDLGLLEMPDELAVKKVAFEESELTSAGTKSSSFLTVADSSDWMRRVPVAKMTGGMLQKFQWIVRSKVMRRPTLSPLETLSRHHPKLFTGSPTRLVEVHNEIKAAKRAIKRMNSRMPARCDSEALSGFGDEDDDDRVANEGLASLTLPNSCKKCGMKFWEGWGFPACDECSMVDHPNIVANVAAGMLKNLL</sequence>
<dbReference type="Pfam" id="PF13202">
    <property type="entry name" value="EF-hand_5"/>
    <property type="match status" value="1"/>
</dbReference>
<feature type="compositionally biased region" description="Basic and acidic residues" evidence="7">
    <location>
        <begin position="653"/>
        <end position="664"/>
    </location>
</feature>
<dbReference type="InterPro" id="IPR011992">
    <property type="entry name" value="EF-hand-dom_pair"/>
</dbReference>
<evidence type="ECO:0000256" key="7">
    <source>
        <dbReference type="SAM" id="MobiDB-lite"/>
    </source>
</evidence>
<dbReference type="InterPro" id="IPR027417">
    <property type="entry name" value="P-loop_NTPase"/>
</dbReference>
<dbReference type="Gene3D" id="1.10.238.10">
    <property type="entry name" value="EF-hand"/>
    <property type="match status" value="2"/>
</dbReference>
<proteinExistence type="predicted"/>
<dbReference type="Proteomes" id="UP000591131">
    <property type="component" value="Unassembled WGS sequence"/>
</dbReference>
<dbReference type="OrthoDB" id="106623at2759"/>
<feature type="region of interest" description="Disordered" evidence="7">
    <location>
        <begin position="694"/>
        <end position="730"/>
    </location>
</feature>
<dbReference type="SMART" id="SM00054">
    <property type="entry name" value="EFh"/>
    <property type="match status" value="3"/>
</dbReference>
<dbReference type="PROSITE" id="PS50222">
    <property type="entry name" value="EF_HAND_2"/>
    <property type="match status" value="2"/>
</dbReference>
<dbReference type="GO" id="GO:0004849">
    <property type="term" value="F:uridine kinase activity"/>
    <property type="evidence" value="ECO:0007669"/>
    <property type="project" value="UniProtKB-EC"/>
</dbReference>
<keyword evidence="10" id="KW-1185">Reference proteome</keyword>
<dbReference type="SUPFAM" id="SSF52540">
    <property type="entry name" value="P-loop containing nucleoside triphosphate hydrolases"/>
    <property type="match status" value="1"/>
</dbReference>
<dbReference type="EMBL" id="JAAPAO010000667">
    <property type="protein sequence ID" value="KAF4655276.1"/>
    <property type="molecule type" value="Genomic_DNA"/>
</dbReference>
<comment type="pathway">
    <text evidence="1">Pyrimidine metabolism; UMP biosynthesis via salvage pathway; UMP from uridine: step 1/1.</text>
</comment>
<dbReference type="GO" id="GO:0005509">
    <property type="term" value="F:calcium ion binding"/>
    <property type="evidence" value="ECO:0007669"/>
    <property type="project" value="InterPro"/>
</dbReference>
<name>A0A7J6L7W3_PERCH</name>
<dbReference type="CDD" id="cd00051">
    <property type="entry name" value="EFh"/>
    <property type="match status" value="1"/>
</dbReference>
<protein>
    <recommendedName>
        <fullName evidence="2">uridine/cytidine kinase</fullName>
        <ecNumber evidence="2">2.7.1.48</ecNumber>
    </recommendedName>
</protein>
<dbReference type="PANTHER" id="PTHR10285">
    <property type="entry name" value="URIDINE KINASE"/>
    <property type="match status" value="1"/>
</dbReference>
<evidence type="ECO:0000259" key="8">
    <source>
        <dbReference type="PROSITE" id="PS50222"/>
    </source>
</evidence>
<feature type="region of interest" description="Disordered" evidence="7">
    <location>
        <begin position="50"/>
        <end position="77"/>
    </location>
</feature>
<dbReference type="InterPro" id="IPR006083">
    <property type="entry name" value="PRK/URK"/>
</dbReference>
<dbReference type="Gene3D" id="3.40.50.300">
    <property type="entry name" value="P-loop containing nucleotide triphosphate hydrolases"/>
    <property type="match status" value="1"/>
</dbReference>
<gene>
    <name evidence="9" type="ORF">FOL47_009493</name>
</gene>
<evidence type="ECO:0000256" key="2">
    <source>
        <dbReference type="ARBA" id="ARBA00012137"/>
    </source>
</evidence>
<dbReference type="GO" id="GO:0005524">
    <property type="term" value="F:ATP binding"/>
    <property type="evidence" value="ECO:0007669"/>
    <property type="project" value="InterPro"/>
</dbReference>
<organism evidence="9 10">
    <name type="scientific">Perkinsus chesapeaki</name>
    <name type="common">Clam parasite</name>
    <name type="synonym">Perkinsus andrewsi</name>
    <dbReference type="NCBI Taxonomy" id="330153"/>
    <lineage>
        <taxon>Eukaryota</taxon>
        <taxon>Sar</taxon>
        <taxon>Alveolata</taxon>
        <taxon>Perkinsozoa</taxon>
        <taxon>Perkinsea</taxon>
        <taxon>Perkinsida</taxon>
        <taxon>Perkinsidae</taxon>
        <taxon>Perkinsus</taxon>
    </lineage>
</organism>
<keyword evidence="4" id="KW-0547">Nucleotide-binding</keyword>
<dbReference type="Pfam" id="PF13499">
    <property type="entry name" value="EF-hand_7"/>
    <property type="match status" value="1"/>
</dbReference>
<evidence type="ECO:0000256" key="4">
    <source>
        <dbReference type="ARBA" id="ARBA00022741"/>
    </source>
</evidence>
<feature type="compositionally biased region" description="Acidic residues" evidence="7">
    <location>
        <begin position="442"/>
        <end position="455"/>
    </location>
</feature>
<dbReference type="InterPro" id="IPR002048">
    <property type="entry name" value="EF_hand_dom"/>
</dbReference>
<dbReference type="EC" id="2.7.1.48" evidence="2"/>
<dbReference type="GO" id="GO:0044206">
    <property type="term" value="P:UMP salvage"/>
    <property type="evidence" value="ECO:0007669"/>
    <property type="project" value="UniProtKB-UniPathway"/>
</dbReference>
<dbReference type="PROSITE" id="PS00018">
    <property type="entry name" value="EF_HAND_1"/>
    <property type="match status" value="2"/>
</dbReference>
<dbReference type="InterPro" id="IPR000764">
    <property type="entry name" value="Uridine_kinase-like"/>
</dbReference>
<keyword evidence="6" id="KW-0106">Calcium</keyword>
<evidence type="ECO:0000256" key="3">
    <source>
        <dbReference type="ARBA" id="ARBA00022679"/>
    </source>
</evidence>
<dbReference type="UniPathway" id="UPA00574">
    <property type="reaction ID" value="UER00637"/>
</dbReference>
<evidence type="ECO:0000313" key="10">
    <source>
        <dbReference type="Proteomes" id="UP000591131"/>
    </source>
</evidence>
<dbReference type="InterPro" id="IPR018247">
    <property type="entry name" value="EF_Hand_1_Ca_BS"/>
</dbReference>
<dbReference type="Pfam" id="PF00485">
    <property type="entry name" value="PRK"/>
    <property type="match status" value="1"/>
</dbReference>